<feature type="domain" description="Transglutaminase-like" evidence="1">
    <location>
        <begin position="94"/>
        <end position="156"/>
    </location>
</feature>
<accession>A0ABY3CPF9</accession>
<sequence length="390" mass="44842">MKNIYLILSFFFTLLSFGQVNAGYALIDKKMSNISTSSTNSTEAIANYINANFKTDADKIRAVFYWTASNISYDVANMFTVNFNETPQEQIMKTLKTKKGVCIHYAEVFNDISNKIGIQSYIIEGYTKQYGKVANLAHAWCAAKIDDKWYLFDPTWGSGYVNNGKFLKKLNENYFKAEPTKLISSHIPFDYLWQFLNYPITNNEFYAGITQINKSKKYFSFESEISKYNTLSEIDKLFDSAVRIEKNGVINAMILERLEGKKKEITYLRHNSNVDRLNAIVNDYNEAVILLNDFVHYRNNKFKPTLSDDEINNMIQAPIEKLAKCQDAIYTIGSIGTENSSNLTSLKKSINDVLGQAKEHELFVQEYLSKSKNVRKTMFTKVFWFGVPLN</sequence>
<dbReference type="Gene3D" id="3.10.620.30">
    <property type="match status" value="1"/>
</dbReference>
<dbReference type="Pfam" id="PF01841">
    <property type="entry name" value="Transglut_core"/>
    <property type="match status" value="1"/>
</dbReference>
<dbReference type="RefSeq" id="WP_143385918.1">
    <property type="nucleotide sequence ID" value="NZ_VJZM01000002.1"/>
</dbReference>
<organism evidence="2 3">
    <name type="scientific">Flavobacterium gawalongense</name>
    <dbReference type="NCBI Taxonomy" id="2594432"/>
    <lineage>
        <taxon>Bacteria</taxon>
        <taxon>Pseudomonadati</taxon>
        <taxon>Bacteroidota</taxon>
        <taxon>Flavobacteriia</taxon>
        <taxon>Flavobacteriales</taxon>
        <taxon>Flavobacteriaceae</taxon>
        <taxon>Flavobacterium</taxon>
    </lineage>
</organism>
<gene>
    <name evidence="2" type="ORF">FNW12_02950</name>
</gene>
<proteinExistence type="predicted"/>
<dbReference type="InterPro" id="IPR002931">
    <property type="entry name" value="Transglutaminase-like"/>
</dbReference>
<evidence type="ECO:0000259" key="1">
    <source>
        <dbReference type="SMART" id="SM00460"/>
    </source>
</evidence>
<protein>
    <recommendedName>
        <fullName evidence="1">Transglutaminase-like domain-containing protein</fullName>
    </recommendedName>
</protein>
<dbReference type="PANTHER" id="PTHR46333:SF2">
    <property type="entry name" value="CYTOKINESIS PROTEIN 3"/>
    <property type="match status" value="1"/>
</dbReference>
<dbReference type="InterPro" id="IPR038765">
    <property type="entry name" value="Papain-like_cys_pep_sf"/>
</dbReference>
<evidence type="ECO:0000313" key="3">
    <source>
        <dbReference type="Proteomes" id="UP000318528"/>
    </source>
</evidence>
<name>A0ABY3CPF9_9FLAO</name>
<keyword evidence="3" id="KW-1185">Reference proteome</keyword>
<comment type="caution">
    <text evidence="2">The sequence shown here is derived from an EMBL/GenBank/DDBJ whole genome shotgun (WGS) entry which is preliminary data.</text>
</comment>
<reference evidence="2 3" key="1">
    <citation type="submission" date="2019-07" db="EMBL/GenBank/DDBJ databases">
        <title>Novel species of Flavobacterium.</title>
        <authorList>
            <person name="Liu Q."/>
            <person name="Xin Y.-H."/>
        </authorList>
    </citation>
    <scope>NUCLEOTIDE SEQUENCE [LARGE SCALE GENOMIC DNA]</scope>
    <source>
        <strain evidence="2 3">GSP39</strain>
    </source>
</reference>
<dbReference type="InterPro" id="IPR052557">
    <property type="entry name" value="CAP/Cytokinesis_protein"/>
</dbReference>
<dbReference type="Proteomes" id="UP000318528">
    <property type="component" value="Unassembled WGS sequence"/>
</dbReference>
<dbReference type="SUPFAM" id="SSF54001">
    <property type="entry name" value="Cysteine proteinases"/>
    <property type="match status" value="1"/>
</dbReference>
<evidence type="ECO:0000313" key="2">
    <source>
        <dbReference type="EMBL" id="TRX09402.1"/>
    </source>
</evidence>
<dbReference type="PANTHER" id="PTHR46333">
    <property type="entry name" value="CYTOKINESIS PROTEIN 3"/>
    <property type="match status" value="1"/>
</dbReference>
<dbReference type="EMBL" id="VJZN01000003">
    <property type="protein sequence ID" value="TRX09402.1"/>
    <property type="molecule type" value="Genomic_DNA"/>
</dbReference>
<dbReference type="SMART" id="SM00460">
    <property type="entry name" value="TGc"/>
    <property type="match status" value="1"/>
</dbReference>